<comment type="subcellular location">
    <subcellularLocation>
        <location evidence="3">Cytoplasm</location>
    </subcellularLocation>
    <text evidence="3">Associated with two foci at the outer edges of the nucleoid region in young cells, and at four foci within both cell halves in older cells.</text>
</comment>
<accession>A0ABW1RJC2</accession>
<dbReference type="RefSeq" id="WP_137610401.1">
    <property type="nucleotide sequence ID" value="NZ_BJDF01000002.1"/>
</dbReference>
<comment type="similarity">
    <text evidence="3">Belongs to the ScpA family.</text>
</comment>
<comment type="caution">
    <text evidence="4">The sequence shown here is derived from an EMBL/GenBank/DDBJ whole genome shotgun (WGS) entry which is preliminary data.</text>
</comment>
<dbReference type="HAMAP" id="MF_01805">
    <property type="entry name" value="ScpA"/>
    <property type="match status" value="1"/>
</dbReference>
<dbReference type="InterPro" id="IPR023093">
    <property type="entry name" value="ScpA-like_C"/>
</dbReference>
<dbReference type="Gene3D" id="6.10.250.2410">
    <property type="match status" value="1"/>
</dbReference>
<keyword evidence="3" id="KW-0131">Cell cycle</keyword>
<evidence type="ECO:0000313" key="5">
    <source>
        <dbReference type="Proteomes" id="UP001596288"/>
    </source>
</evidence>
<dbReference type="Gene3D" id="1.10.10.580">
    <property type="entry name" value="Structural maintenance of chromosome 1. Chain E"/>
    <property type="match status" value="1"/>
</dbReference>
<organism evidence="4 5">
    <name type="scientific">Companilactobacillus huachuanensis</name>
    <dbReference type="NCBI Taxonomy" id="2559914"/>
    <lineage>
        <taxon>Bacteria</taxon>
        <taxon>Bacillati</taxon>
        <taxon>Bacillota</taxon>
        <taxon>Bacilli</taxon>
        <taxon>Lactobacillales</taxon>
        <taxon>Lactobacillaceae</taxon>
        <taxon>Companilactobacillus</taxon>
    </lineage>
</organism>
<comment type="function">
    <text evidence="3">Participates in chromosomal partition during cell division. May act via the formation of a condensin-like complex containing Smc and ScpB that pull DNA away from mid-cell into both cell halves.</text>
</comment>
<keyword evidence="3" id="KW-0963">Cytoplasm</keyword>
<gene>
    <name evidence="3" type="primary">scpA</name>
    <name evidence="4" type="ORF">ACFQAV_04925</name>
</gene>
<evidence type="ECO:0000256" key="2">
    <source>
        <dbReference type="ARBA" id="ARBA00044777"/>
    </source>
</evidence>
<dbReference type="Proteomes" id="UP001596288">
    <property type="component" value="Unassembled WGS sequence"/>
</dbReference>
<dbReference type="Pfam" id="PF02616">
    <property type="entry name" value="SMC_ScpA"/>
    <property type="match status" value="1"/>
</dbReference>
<reference evidence="5" key="1">
    <citation type="journal article" date="2019" name="Int. J. Syst. Evol. Microbiol.">
        <title>The Global Catalogue of Microorganisms (GCM) 10K type strain sequencing project: providing services to taxonomists for standard genome sequencing and annotation.</title>
        <authorList>
            <consortium name="The Broad Institute Genomics Platform"/>
            <consortium name="The Broad Institute Genome Sequencing Center for Infectious Disease"/>
            <person name="Wu L."/>
            <person name="Ma J."/>
        </authorList>
    </citation>
    <scope>NUCLEOTIDE SEQUENCE [LARGE SCALE GENOMIC DNA]</scope>
    <source>
        <strain evidence="5">CCM 8927</strain>
    </source>
</reference>
<protein>
    <recommendedName>
        <fullName evidence="2 3">Segregation and condensation protein A</fullName>
    </recommendedName>
</protein>
<keyword evidence="3" id="KW-0132">Cell division</keyword>
<dbReference type="EMBL" id="JBHSSF010000011">
    <property type="protein sequence ID" value="MFC6176169.1"/>
    <property type="molecule type" value="Genomic_DNA"/>
</dbReference>
<sequence>MQKLNLVLTDFEGPIDLLLHLIKESKVDIYDIPIAQITQQYIDYLNSMKVLELDVAGDYLVMASTLMSIKSKMLLPQAPDEMDDELEADDPRDELVSQLLTYQTYKRVAAYFEEKEQIRKMQFDKEVSIPAKQLEQFLEPGSIALDELASTYAELLHNQKRRQPEIETIENETLSIEDATHNIMSELEVSKKTTFRALLKLNDSVEEIVTDFMAILELASKQLISIMQADFKSELFIELRN</sequence>
<proteinExistence type="inferred from homology"/>
<comment type="subunit">
    <text evidence="3">Component of a cohesin-like complex composed of ScpA, ScpB and the Smc homodimer, in which ScpA and ScpB bind to the head domain of Smc. The presence of the three proteins is required for the association of the complex with DNA.</text>
</comment>
<evidence type="ECO:0000256" key="3">
    <source>
        <dbReference type="HAMAP-Rule" id="MF_01805"/>
    </source>
</evidence>
<evidence type="ECO:0000256" key="1">
    <source>
        <dbReference type="ARBA" id="ARBA00022829"/>
    </source>
</evidence>
<name>A0ABW1RJC2_9LACO</name>
<evidence type="ECO:0000313" key="4">
    <source>
        <dbReference type="EMBL" id="MFC6176169.1"/>
    </source>
</evidence>
<keyword evidence="1 3" id="KW-0159">Chromosome partition</keyword>
<dbReference type="InterPro" id="IPR003768">
    <property type="entry name" value="ScpA"/>
</dbReference>
<keyword evidence="5" id="KW-1185">Reference proteome</keyword>
<dbReference type="PANTHER" id="PTHR33969">
    <property type="entry name" value="SEGREGATION AND CONDENSATION PROTEIN A"/>
    <property type="match status" value="1"/>
</dbReference>
<dbReference type="PANTHER" id="PTHR33969:SF2">
    <property type="entry name" value="SEGREGATION AND CONDENSATION PROTEIN A"/>
    <property type="match status" value="1"/>
</dbReference>